<feature type="active site" evidence="9">
    <location>
        <position position="193"/>
    </location>
</feature>
<dbReference type="InterPro" id="IPR001250">
    <property type="entry name" value="Man6P_Isoase-1"/>
</dbReference>
<dbReference type="Gene3D" id="2.60.120.10">
    <property type="entry name" value="Jelly Rolls"/>
    <property type="match status" value="2"/>
</dbReference>
<dbReference type="PIRSF" id="PIRSF036894">
    <property type="entry name" value="PMI_Firm_short"/>
    <property type="match status" value="1"/>
</dbReference>
<evidence type="ECO:0000259" key="11">
    <source>
        <dbReference type="Pfam" id="PF21621"/>
    </source>
</evidence>
<dbReference type="RefSeq" id="WP_085028453.1">
    <property type="nucleotide sequence ID" value="NZ_CP020772.1"/>
</dbReference>
<dbReference type="EMBL" id="CP020772">
    <property type="protein sequence ID" value="ARI76177.1"/>
    <property type="molecule type" value="Genomic_DNA"/>
</dbReference>
<evidence type="ECO:0000256" key="3">
    <source>
        <dbReference type="ARBA" id="ARBA00011956"/>
    </source>
</evidence>
<evidence type="ECO:0000313" key="13">
    <source>
        <dbReference type="Proteomes" id="UP000192527"/>
    </source>
</evidence>
<dbReference type="OrthoDB" id="9808275at2"/>
<dbReference type="GO" id="GO:0004476">
    <property type="term" value="F:mannose-6-phosphate isomerase activity"/>
    <property type="evidence" value="ECO:0007669"/>
    <property type="project" value="UniProtKB-UniRule"/>
</dbReference>
<dbReference type="CDD" id="cd07010">
    <property type="entry name" value="cupin_PMI_type_I_N_bac"/>
    <property type="match status" value="1"/>
</dbReference>
<evidence type="ECO:0000313" key="12">
    <source>
        <dbReference type="EMBL" id="ARI76177.1"/>
    </source>
</evidence>
<keyword evidence="6 7" id="KW-0413">Isomerase</keyword>
<dbReference type="Pfam" id="PF20511">
    <property type="entry name" value="PMI_typeI_cat"/>
    <property type="match status" value="1"/>
</dbReference>
<dbReference type="InterPro" id="IPR049071">
    <property type="entry name" value="MPI_cupin_dom"/>
</dbReference>
<dbReference type="Pfam" id="PF21621">
    <property type="entry name" value="MPI_cupin_dom"/>
    <property type="match status" value="1"/>
</dbReference>
<sequence>MYNQPIFLQPEFKERLWGGTKLQEIFDYDIPSEQTGEAWCISGHDNGSNVIKNGPLKGKTLADAWQEHRELFAGEEGDEFPLLVKILDSKKDLSVQVHPDDTYARELENQNYGKTECWYVIDCEEGSEIIFGHHASNKQELERMVENEEWEGLLRRIPVHPGDFFYVPSGTIHAIGGGIQILETQQSSDITYRVYDYDRVGKDGNKRELHLEKSLEVTTVPHEDPVIDREQSYDTDLQIETLIEEEYFSVYRWELEGRSGEMAPEPYLLASVLEGEGQVLINNRSYDFEKGDHFILPASIETYTMEGNASFIVSRSNKSAGRKK</sequence>
<dbReference type="EC" id="5.3.1.8" evidence="3 7"/>
<feature type="domain" description="Mannose-6-phosphate isomerase cupin" evidence="11">
    <location>
        <begin position="239"/>
        <end position="315"/>
    </location>
</feature>
<dbReference type="Proteomes" id="UP000192527">
    <property type="component" value="Chromosome"/>
</dbReference>
<dbReference type="InterPro" id="IPR046457">
    <property type="entry name" value="PMI_typeI_cat"/>
</dbReference>
<evidence type="ECO:0000259" key="10">
    <source>
        <dbReference type="Pfam" id="PF20511"/>
    </source>
</evidence>
<evidence type="ECO:0000256" key="4">
    <source>
        <dbReference type="ARBA" id="ARBA00022723"/>
    </source>
</evidence>
<evidence type="ECO:0000256" key="8">
    <source>
        <dbReference type="PIRSR" id="PIRSR036894-1"/>
    </source>
</evidence>
<feature type="binding site" evidence="8">
    <location>
        <position position="173"/>
    </location>
    <ligand>
        <name>Zn(2+)</name>
        <dbReference type="ChEBI" id="CHEBI:29105"/>
    </ligand>
</feature>
<evidence type="ECO:0000256" key="1">
    <source>
        <dbReference type="ARBA" id="ARBA00000757"/>
    </source>
</evidence>
<dbReference type="InterPro" id="IPR014628">
    <property type="entry name" value="Man6P_isomerase_Firm_short"/>
</dbReference>
<dbReference type="STRING" id="402384.HM131_04705"/>
<name>A0A1W5ZSE9_9BACI</name>
<evidence type="ECO:0000256" key="6">
    <source>
        <dbReference type="ARBA" id="ARBA00023235"/>
    </source>
</evidence>
<evidence type="ECO:0000256" key="5">
    <source>
        <dbReference type="ARBA" id="ARBA00022833"/>
    </source>
</evidence>
<evidence type="ECO:0000256" key="7">
    <source>
        <dbReference type="PIRNR" id="PIRNR036894"/>
    </source>
</evidence>
<dbReference type="PANTHER" id="PTHR42742:SF3">
    <property type="entry name" value="FRUCTOKINASE"/>
    <property type="match status" value="1"/>
</dbReference>
<dbReference type="KEGG" id="hmn:HM131_04705"/>
<evidence type="ECO:0000256" key="9">
    <source>
        <dbReference type="PIRSR" id="PIRSR036894-2"/>
    </source>
</evidence>
<comment type="similarity">
    <text evidence="2 7">Belongs to the mannose-6-phosphate isomerase type 1 family.</text>
</comment>
<organism evidence="12 13">
    <name type="scientific">Halobacillus mangrovi</name>
    <dbReference type="NCBI Taxonomy" id="402384"/>
    <lineage>
        <taxon>Bacteria</taxon>
        <taxon>Bacillati</taxon>
        <taxon>Bacillota</taxon>
        <taxon>Bacilli</taxon>
        <taxon>Bacillales</taxon>
        <taxon>Bacillaceae</taxon>
        <taxon>Halobacillus</taxon>
    </lineage>
</organism>
<dbReference type="NCBIfam" id="TIGR00218">
    <property type="entry name" value="manA"/>
    <property type="match status" value="1"/>
</dbReference>
<keyword evidence="4 7" id="KW-0479">Metal-binding</keyword>
<reference evidence="12 13" key="1">
    <citation type="submission" date="2017-04" db="EMBL/GenBank/DDBJ databases">
        <title>The whole genome sequencing and assembly of Halobacillus mangrovi strain.</title>
        <authorList>
            <person name="Lee S.-J."/>
            <person name="Park M.-K."/>
            <person name="Kim J.-Y."/>
            <person name="Lee Y.-J."/>
            <person name="Yi H."/>
            <person name="Bahn Y.-S."/>
            <person name="Kim J.F."/>
            <person name="Lee D.-W."/>
        </authorList>
    </citation>
    <scope>NUCLEOTIDE SEQUENCE [LARGE SCALE GENOMIC DNA]</scope>
    <source>
        <strain evidence="12 13">KTB 131</strain>
    </source>
</reference>
<dbReference type="InterPro" id="IPR051804">
    <property type="entry name" value="Carb_Metab_Reg_Kinase/Isom"/>
</dbReference>
<comment type="catalytic activity">
    <reaction evidence="1 7">
        <text>D-mannose 6-phosphate = D-fructose 6-phosphate</text>
        <dbReference type="Rhea" id="RHEA:12356"/>
        <dbReference type="ChEBI" id="CHEBI:58735"/>
        <dbReference type="ChEBI" id="CHEBI:61527"/>
        <dbReference type="EC" id="5.3.1.8"/>
    </reaction>
</comment>
<gene>
    <name evidence="12" type="ORF">HM131_04705</name>
</gene>
<dbReference type="SUPFAM" id="SSF51182">
    <property type="entry name" value="RmlC-like cupins"/>
    <property type="match status" value="1"/>
</dbReference>
<keyword evidence="5 7" id="KW-0862">Zinc</keyword>
<evidence type="ECO:0000256" key="2">
    <source>
        <dbReference type="ARBA" id="ARBA00010772"/>
    </source>
</evidence>
<feature type="domain" description="Phosphomannose isomerase type I catalytic" evidence="10">
    <location>
        <begin position="7"/>
        <end position="110"/>
    </location>
</feature>
<proteinExistence type="inferred from homology"/>
<feature type="binding site" evidence="8">
    <location>
        <position position="98"/>
    </location>
    <ligand>
        <name>Zn(2+)</name>
        <dbReference type="ChEBI" id="CHEBI:29105"/>
    </ligand>
</feature>
<dbReference type="PANTHER" id="PTHR42742">
    <property type="entry name" value="TRANSCRIPTIONAL REPRESSOR MPRA"/>
    <property type="match status" value="1"/>
</dbReference>
<dbReference type="InterPro" id="IPR011051">
    <property type="entry name" value="RmlC_Cupin_sf"/>
</dbReference>
<accession>A0A1W5ZSE9</accession>
<dbReference type="GO" id="GO:0008270">
    <property type="term" value="F:zinc ion binding"/>
    <property type="evidence" value="ECO:0007669"/>
    <property type="project" value="UniProtKB-UniRule"/>
</dbReference>
<dbReference type="GO" id="GO:0005975">
    <property type="term" value="P:carbohydrate metabolic process"/>
    <property type="evidence" value="ECO:0007669"/>
    <property type="project" value="UniProtKB-UniRule"/>
</dbReference>
<feature type="binding site" evidence="8">
    <location>
        <position position="116"/>
    </location>
    <ligand>
        <name>Zn(2+)</name>
        <dbReference type="ChEBI" id="CHEBI:29105"/>
    </ligand>
</feature>
<dbReference type="AlphaFoldDB" id="A0A1W5ZSE9"/>
<comment type="cofactor">
    <cofactor evidence="8">
        <name>Zn(2+)</name>
        <dbReference type="ChEBI" id="CHEBI:29105"/>
    </cofactor>
    <text evidence="8">Binds 1 zinc ion per subunit.</text>
</comment>
<dbReference type="InterPro" id="IPR014710">
    <property type="entry name" value="RmlC-like_jellyroll"/>
</dbReference>
<keyword evidence="13" id="KW-1185">Reference proteome</keyword>
<protein>
    <recommendedName>
        <fullName evidence="3 7">Mannose-6-phosphate isomerase</fullName>
        <ecNumber evidence="3 7">5.3.1.8</ecNumber>
    </recommendedName>
</protein>